<dbReference type="InterPro" id="IPR022764">
    <property type="entry name" value="Peptidase_S54_rhomboid_dom"/>
</dbReference>
<keyword evidence="3 7" id="KW-0812">Transmembrane</keyword>
<accession>X1GX04</accession>
<keyword evidence="6 7" id="KW-0472">Membrane</keyword>
<comment type="caution">
    <text evidence="9">The sequence shown here is derived from an EMBL/GenBank/DDBJ whole genome shotgun (WGS) entry which is preliminary data.</text>
</comment>
<gene>
    <name evidence="9" type="ORF">S03H2_12227</name>
</gene>
<reference evidence="9" key="1">
    <citation type="journal article" date="2014" name="Front. Microbiol.">
        <title>High frequency of phylogenetically diverse reductive dehalogenase-homologous genes in deep subseafloor sedimentary metagenomes.</title>
        <authorList>
            <person name="Kawai M."/>
            <person name="Futagami T."/>
            <person name="Toyoda A."/>
            <person name="Takaki Y."/>
            <person name="Nishi S."/>
            <person name="Hori S."/>
            <person name="Arai W."/>
            <person name="Tsubouchi T."/>
            <person name="Morono Y."/>
            <person name="Uchiyama I."/>
            <person name="Ito T."/>
            <person name="Fujiyama A."/>
            <person name="Inagaki F."/>
            <person name="Takami H."/>
        </authorList>
    </citation>
    <scope>NUCLEOTIDE SEQUENCE</scope>
    <source>
        <strain evidence="9">Expedition CK06-06</strain>
    </source>
</reference>
<dbReference type="SUPFAM" id="SSF144091">
    <property type="entry name" value="Rhomboid-like"/>
    <property type="match status" value="1"/>
</dbReference>
<evidence type="ECO:0000256" key="7">
    <source>
        <dbReference type="SAM" id="Phobius"/>
    </source>
</evidence>
<sequence>MVLEATDDKISFFKQYFSVIILVANIAVFVWQMMDPTGQMRIEYAFVPAEFFAGQKLWTIFTSMFMHGDIMHIIMNMWFFLVITDNCEHAMGHVFYLITYFASGIFATLLHAWSTVFIPYWGVTIAQFIPSLGASGAIFGLMAVYAILYPSNKFYLPITTIFVVIFLN</sequence>
<evidence type="ECO:0000256" key="1">
    <source>
        <dbReference type="ARBA" id="ARBA00004141"/>
    </source>
</evidence>
<name>X1GX04_9ZZZZ</name>
<dbReference type="PANTHER" id="PTHR43731">
    <property type="entry name" value="RHOMBOID PROTEASE"/>
    <property type="match status" value="1"/>
</dbReference>
<dbReference type="PANTHER" id="PTHR43731:SF14">
    <property type="entry name" value="PRESENILIN-ASSOCIATED RHOMBOID-LIKE PROTEIN, MITOCHONDRIAL"/>
    <property type="match status" value="1"/>
</dbReference>
<evidence type="ECO:0000256" key="2">
    <source>
        <dbReference type="ARBA" id="ARBA00009045"/>
    </source>
</evidence>
<organism evidence="9">
    <name type="scientific">marine sediment metagenome</name>
    <dbReference type="NCBI Taxonomy" id="412755"/>
    <lineage>
        <taxon>unclassified sequences</taxon>
        <taxon>metagenomes</taxon>
        <taxon>ecological metagenomes</taxon>
    </lineage>
</organism>
<proteinExistence type="inferred from homology"/>
<feature type="transmembrane region" description="Helical" evidence="7">
    <location>
        <begin position="125"/>
        <end position="148"/>
    </location>
</feature>
<evidence type="ECO:0000256" key="6">
    <source>
        <dbReference type="ARBA" id="ARBA00023136"/>
    </source>
</evidence>
<keyword evidence="4" id="KW-0378">Hydrolase</keyword>
<dbReference type="AlphaFoldDB" id="X1GX04"/>
<evidence type="ECO:0000313" key="9">
    <source>
        <dbReference type="EMBL" id="GAH46149.1"/>
    </source>
</evidence>
<dbReference type="GO" id="GO:0016020">
    <property type="term" value="C:membrane"/>
    <property type="evidence" value="ECO:0007669"/>
    <property type="project" value="UniProtKB-SubCell"/>
</dbReference>
<feature type="transmembrane region" description="Helical" evidence="7">
    <location>
        <begin position="12"/>
        <end position="34"/>
    </location>
</feature>
<dbReference type="GO" id="GO:0004252">
    <property type="term" value="F:serine-type endopeptidase activity"/>
    <property type="evidence" value="ECO:0007669"/>
    <property type="project" value="InterPro"/>
</dbReference>
<dbReference type="Gene3D" id="1.20.1540.10">
    <property type="entry name" value="Rhomboid-like"/>
    <property type="match status" value="1"/>
</dbReference>
<dbReference type="Pfam" id="PF01694">
    <property type="entry name" value="Rhomboid"/>
    <property type="match status" value="1"/>
</dbReference>
<keyword evidence="5 7" id="KW-1133">Transmembrane helix</keyword>
<feature type="transmembrane region" description="Helical" evidence="7">
    <location>
        <begin position="94"/>
        <end position="113"/>
    </location>
</feature>
<comment type="similarity">
    <text evidence="2">Belongs to the peptidase S54 family.</text>
</comment>
<feature type="transmembrane region" description="Helical" evidence="7">
    <location>
        <begin position="57"/>
        <end position="82"/>
    </location>
</feature>
<protein>
    <recommendedName>
        <fullName evidence="8">Peptidase S54 rhomboid domain-containing protein</fullName>
    </recommendedName>
</protein>
<dbReference type="EMBL" id="BARU01006227">
    <property type="protein sequence ID" value="GAH46149.1"/>
    <property type="molecule type" value="Genomic_DNA"/>
</dbReference>
<comment type="subcellular location">
    <subcellularLocation>
        <location evidence="1">Membrane</location>
        <topology evidence="1">Multi-pass membrane protein</topology>
    </subcellularLocation>
</comment>
<evidence type="ECO:0000256" key="3">
    <source>
        <dbReference type="ARBA" id="ARBA00022692"/>
    </source>
</evidence>
<feature type="domain" description="Peptidase S54 rhomboid" evidence="8">
    <location>
        <begin position="55"/>
        <end position="163"/>
    </location>
</feature>
<evidence type="ECO:0000259" key="8">
    <source>
        <dbReference type="Pfam" id="PF01694"/>
    </source>
</evidence>
<evidence type="ECO:0000256" key="5">
    <source>
        <dbReference type="ARBA" id="ARBA00022989"/>
    </source>
</evidence>
<evidence type="ECO:0000256" key="4">
    <source>
        <dbReference type="ARBA" id="ARBA00022801"/>
    </source>
</evidence>
<dbReference type="InterPro" id="IPR035952">
    <property type="entry name" value="Rhomboid-like_sf"/>
</dbReference>
<dbReference type="InterPro" id="IPR050925">
    <property type="entry name" value="Rhomboid_protease_S54"/>
</dbReference>